<name>A0ABP8MPI3_9BACT</name>
<gene>
    <name evidence="1" type="ORF">GCM10023156_21600</name>
</gene>
<dbReference type="EMBL" id="BAABGA010000029">
    <property type="protein sequence ID" value="GAA4452380.1"/>
    <property type="molecule type" value="Genomic_DNA"/>
</dbReference>
<comment type="caution">
    <text evidence="1">The sequence shown here is derived from an EMBL/GenBank/DDBJ whole genome shotgun (WGS) entry which is preliminary data.</text>
</comment>
<evidence type="ECO:0000313" key="1">
    <source>
        <dbReference type="EMBL" id="GAA4452380.1"/>
    </source>
</evidence>
<organism evidence="1 2">
    <name type="scientific">Novipirellula rosea</name>
    <dbReference type="NCBI Taxonomy" id="1031540"/>
    <lineage>
        <taxon>Bacteria</taxon>
        <taxon>Pseudomonadati</taxon>
        <taxon>Planctomycetota</taxon>
        <taxon>Planctomycetia</taxon>
        <taxon>Pirellulales</taxon>
        <taxon>Pirellulaceae</taxon>
        <taxon>Novipirellula</taxon>
    </lineage>
</organism>
<proteinExistence type="predicted"/>
<accession>A0ABP8MPI3</accession>
<dbReference type="Proteomes" id="UP001500840">
    <property type="component" value="Unassembled WGS sequence"/>
</dbReference>
<reference evidence="2" key="1">
    <citation type="journal article" date="2019" name="Int. J. Syst. Evol. Microbiol.">
        <title>The Global Catalogue of Microorganisms (GCM) 10K type strain sequencing project: providing services to taxonomists for standard genome sequencing and annotation.</title>
        <authorList>
            <consortium name="The Broad Institute Genomics Platform"/>
            <consortium name="The Broad Institute Genome Sequencing Center for Infectious Disease"/>
            <person name="Wu L."/>
            <person name="Ma J."/>
        </authorList>
    </citation>
    <scope>NUCLEOTIDE SEQUENCE [LARGE SCALE GENOMIC DNA]</scope>
    <source>
        <strain evidence="2">JCM 17759</strain>
    </source>
</reference>
<evidence type="ECO:0000313" key="2">
    <source>
        <dbReference type="Proteomes" id="UP001500840"/>
    </source>
</evidence>
<protein>
    <submittedName>
        <fullName evidence="1">Uncharacterized protein</fullName>
    </submittedName>
</protein>
<keyword evidence="2" id="KW-1185">Reference proteome</keyword>
<sequence>MVGANHEIGRWFQPEVLDDSSYEFGVVSGVNVEHLEAQAITGVSVVFSSGFGHGSGADNGVMYDSVSYFMGEEIPRWSLVFNFLDFNPFLLTRYYWLLQNLFALWNGVPAPCCPLCETAASLFAITTVLSGACRCNIQQPLTSVASVEGASNTDR</sequence>